<sequence length="311" mass="35887">MTFINLLKQRIDERDANLPKEVRGRLLAFNELDSKHYQFQIIKKSKAQPCEGDIFVVSVIEGQYLYGRVLQANIKSKASSFFNQKNVIVIFNQRTESLSLENYHADYSDLLIRPMIVDNAYWSRGYFYTVANIPLTEEEIHLDLGFYRIHPRRQAFCTAAGEEILQEPKILGLYSVSTITGVAAEVNRELIRRQCEIGTVFRTTETPDSIIFDLTDSNLMRISSKIEEIEPDVYMNGYNWEKLIQAMLSDCAPELLNGLEFDSDANTFIAYYGSNKLNNFLQLQAILAKWLEAPEELYQFVKKNGSVLDWE</sequence>
<protein>
    <submittedName>
        <fullName evidence="1">Imm51 family immunity protein</fullName>
    </submittedName>
</protein>
<dbReference type="RefSeq" id="WP_161940720.1">
    <property type="nucleotide sequence ID" value="NZ_CP149804.1"/>
</dbReference>
<gene>
    <name evidence="1" type="ORF">Q7V66_05330</name>
</gene>
<dbReference type="Pfam" id="PF15428">
    <property type="entry name" value="Imm26"/>
    <property type="match status" value="1"/>
</dbReference>
<reference evidence="1" key="1">
    <citation type="submission" date="2023-07" db="EMBL/GenBank/DDBJ databases">
        <title>Characterization of virulence traits, antimicrobial resistance genes carried by mobile genetic elements and competence in Streptococcus suis strains isolated in France.</title>
        <authorList>
            <person name="Dechene-Tempier M."/>
            <person name="Marois-Crehan C."/>
            <person name="De Boisseson C."/>
            <person name="Lucas P."/>
            <person name="Bougeard S."/>
            <person name="Libante V."/>
            <person name="Payot S."/>
        </authorList>
    </citation>
    <scope>NUCLEOTIDE SEQUENCE</scope>
    <source>
        <strain evidence="1">1551</strain>
    </source>
</reference>
<dbReference type="AlphaFoldDB" id="A0AAJ2UI63"/>
<evidence type="ECO:0000313" key="2">
    <source>
        <dbReference type="Proteomes" id="UP001276229"/>
    </source>
</evidence>
<organism evidence="1 2">
    <name type="scientific">Streptococcus suis</name>
    <dbReference type="NCBI Taxonomy" id="1307"/>
    <lineage>
        <taxon>Bacteria</taxon>
        <taxon>Bacillati</taxon>
        <taxon>Bacillota</taxon>
        <taxon>Bacilli</taxon>
        <taxon>Lactobacillales</taxon>
        <taxon>Streptococcaceae</taxon>
        <taxon>Streptococcus</taxon>
    </lineage>
</organism>
<evidence type="ECO:0000313" key="1">
    <source>
        <dbReference type="EMBL" id="MDW8645572.1"/>
    </source>
</evidence>
<dbReference type="Pfam" id="PF15595">
    <property type="entry name" value="Imm51"/>
    <property type="match status" value="1"/>
</dbReference>
<proteinExistence type="predicted"/>
<dbReference type="InterPro" id="IPR028956">
    <property type="entry name" value="Imm51"/>
</dbReference>
<dbReference type="EMBL" id="JAUTFL010000009">
    <property type="protein sequence ID" value="MDW8645572.1"/>
    <property type="molecule type" value="Genomic_DNA"/>
</dbReference>
<dbReference type="Proteomes" id="UP001276229">
    <property type="component" value="Unassembled WGS sequence"/>
</dbReference>
<name>A0AAJ2UI63_STRSU</name>
<accession>A0AAJ2UI63</accession>
<comment type="caution">
    <text evidence="1">The sequence shown here is derived from an EMBL/GenBank/DDBJ whole genome shotgun (WGS) entry which is preliminary data.</text>
</comment>
<dbReference type="InterPro" id="IPR029278">
    <property type="entry name" value="Imm26"/>
</dbReference>